<keyword evidence="5 7" id="KW-1133">Transmembrane helix</keyword>
<evidence type="ECO:0000256" key="6">
    <source>
        <dbReference type="ARBA" id="ARBA00023136"/>
    </source>
</evidence>
<comment type="caution">
    <text evidence="9">The sequence shown here is derived from an EMBL/GenBank/DDBJ whole genome shotgun (WGS) entry which is preliminary data.</text>
</comment>
<evidence type="ECO:0000259" key="8">
    <source>
        <dbReference type="PROSITE" id="PS50928"/>
    </source>
</evidence>
<evidence type="ECO:0000313" key="10">
    <source>
        <dbReference type="Proteomes" id="UP000319353"/>
    </source>
</evidence>
<keyword evidence="6 7" id="KW-0472">Membrane</keyword>
<evidence type="ECO:0000313" key="9">
    <source>
        <dbReference type="EMBL" id="TMJ01550.1"/>
    </source>
</evidence>
<keyword evidence="4 7" id="KW-0812">Transmembrane</keyword>
<dbReference type="Gene3D" id="1.10.3720.10">
    <property type="entry name" value="MetI-like"/>
    <property type="match status" value="1"/>
</dbReference>
<feature type="transmembrane region" description="Helical" evidence="7">
    <location>
        <begin position="46"/>
        <end position="68"/>
    </location>
</feature>
<evidence type="ECO:0000256" key="1">
    <source>
        <dbReference type="ARBA" id="ARBA00004651"/>
    </source>
</evidence>
<comment type="subcellular location">
    <subcellularLocation>
        <location evidence="1 7">Cell membrane</location>
        <topology evidence="1 7">Multi-pass membrane protein</topology>
    </subcellularLocation>
</comment>
<evidence type="ECO:0000256" key="7">
    <source>
        <dbReference type="RuleBase" id="RU363032"/>
    </source>
</evidence>
<dbReference type="Proteomes" id="UP000319353">
    <property type="component" value="Unassembled WGS sequence"/>
</dbReference>
<dbReference type="PROSITE" id="PS50928">
    <property type="entry name" value="ABC_TM1"/>
    <property type="match status" value="1"/>
</dbReference>
<dbReference type="InterPro" id="IPR035906">
    <property type="entry name" value="MetI-like_sf"/>
</dbReference>
<name>A0A537L0L3_9BACT</name>
<dbReference type="InterPro" id="IPR000515">
    <property type="entry name" value="MetI-like"/>
</dbReference>
<comment type="similarity">
    <text evidence="7">Belongs to the binding-protein-dependent transport system permease family.</text>
</comment>
<evidence type="ECO:0000256" key="2">
    <source>
        <dbReference type="ARBA" id="ARBA00022448"/>
    </source>
</evidence>
<dbReference type="PANTHER" id="PTHR43386:SF25">
    <property type="entry name" value="PEPTIDE ABC TRANSPORTER PERMEASE PROTEIN"/>
    <property type="match status" value="1"/>
</dbReference>
<accession>A0A537L0L3</accession>
<keyword evidence="2 7" id="KW-0813">Transport</keyword>
<feature type="transmembrane region" description="Helical" evidence="7">
    <location>
        <begin position="127"/>
        <end position="157"/>
    </location>
</feature>
<evidence type="ECO:0000256" key="5">
    <source>
        <dbReference type="ARBA" id="ARBA00022989"/>
    </source>
</evidence>
<dbReference type="SUPFAM" id="SSF161098">
    <property type="entry name" value="MetI-like"/>
    <property type="match status" value="1"/>
</dbReference>
<gene>
    <name evidence="9" type="ORF">E6H01_07825</name>
</gene>
<dbReference type="AlphaFoldDB" id="A0A537L0L3"/>
<dbReference type="EMBL" id="VBAL01000096">
    <property type="protein sequence ID" value="TMJ01550.1"/>
    <property type="molecule type" value="Genomic_DNA"/>
</dbReference>
<feature type="transmembrane region" description="Helical" evidence="7">
    <location>
        <begin position="200"/>
        <end position="229"/>
    </location>
</feature>
<protein>
    <submittedName>
        <fullName evidence="9">ABC transporter permease</fullName>
    </submittedName>
</protein>
<dbReference type="GO" id="GO:0055085">
    <property type="term" value="P:transmembrane transport"/>
    <property type="evidence" value="ECO:0007669"/>
    <property type="project" value="InterPro"/>
</dbReference>
<organism evidence="9 10">
    <name type="scientific">Candidatus Segetimicrobium genomatis</name>
    <dbReference type="NCBI Taxonomy" id="2569760"/>
    <lineage>
        <taxon>Bacteria</taxon>
        <taxon>Bacillati</taxon>
        <taxon>Candidatus Sysuimicrobiota</taxon>
        <taxon>Candidatus Sysuimicrobiia</taxon>
        <taxon>Candidatus Sysuimicrobiales</taxon>
        <taxon>Candidatus Segetimicrobiaceae</taxon>
        <taxon>Candidatus Segetimicrobium</taxon>
    </lineage>
</organism>
<keyword evidence="3" id="KW-1003">Cell membrane</keyword>
<dbReference type="InterPro" id="IPR050366">
    <property type="entry name" value="BP-dependent_transpt_permease"/>
</dbReference>
<dbReference type="Pfam" id="PF00528">
    <property type="entry name" value="BPD_transp_1"/>
    <property type="match status" value="1"/>
</dbReference>
<evidence type="ECO:0000256" key="4">
    <source>
        <dbReference type="ARBA" id="ARBA00022692"/>
    </source>
</evidence>
<evidence type="ECO:0000256" key="3">
    <source>
        <dbReference type="ARBA" id="ARBA00022475"/>
    </source>
</evidence>
<dbReference type="GO" id="GO:0005886">
    <property type="term" value="C:plasma membrane"/>
    <property type="evidence" value="ECO:0007669"/>
    <property type="project" value="UniProtKB-SubCell"/>
</dbReference>
<dbReference type="CDD" id="cd06261">
    <property type="entry name" value="TM_PBP2"/>
    <property type="match status" value="1"/>
</dbReference>
<feature type="domain" description="ABC transmembrane type-1" evidence="8">
    <location>
        <begin position="87"/>
        <end position="272"/>
    </location>
</feature>
<dbReference type="Pfam" id="PF12911">
    <property type="entry name" value="OppC_N"/>
    <property type="match status" value="1"/>
</dbReference>
<proteinExistence type="inferred from homology"/>
<feature type="transmembrane region" description="Helical" evidence="7">
    <location>
        <begin position="249"/>
        <end position="272"/>
    </location>
</feature>
<reference evidence="9 10" key="1">
    <citation type="journal article" date="2019" name="Nat. Microbiol.">
        <title>Mediterranean grassland soil C-N compound turnover is dependent on rainfall and depth, and is mediated by genomically divergent microorganisms.</title>
        <authorList>
            <person name="Diamond S."/>
            <person name="Andeer P.F."/>
            <person name="Li Z."/>
            <person name="Crits-Christoph A."/>
            <person name="Burstein D."/>
            <person name="Anantharaman K."/>
            <person name="Lane K.R."/>
            <person name="Thomas B.C."/>
            <person name="Pan C."/>
            <person name="Northen T.R."/>
            <person name="Banfield J.F."/>
        </authorList>
    </citation>
    <scope>NUCLEOTIDE SEQUENCE [LARGE SCALE GENOMIC DNA]</scope>
    <source>
        <strain evidence="9">NP_4</strain>
    </source>
</reference>
<dbReference type="PANTHER" id="PTHR43386">
    <property type="entry name" value="OLIGOPEPTIDE TRANSPORT SYSTEM PERMEASE PROTEIN APPC"/>
    <property type="match status" value="1"/>
</dbReference>
<sequence length="284" mass="30625">MSDPKDTRKDASGESSWYRTRVAATTPLGVTAAGRWWLWRFVHNRVAPIGLVIIAANLGVALLAPVIVPHDVRAMHPVDALRPPGHGYLFGTDEFGRDVLSRVLMLTAGFYGGWWDALAMRTMDIIFAFPAILLAIAIMAVLGTSVGNLVLAIGIVYTPQFARVARAAALTVRGLEFMEAARALGLGNARIIARHLIPNVLAPITVQVSLSLSLAILSESALSFLGLGTQPPTPSWGNMLSEGRQFLELAPWNAVFPGLAIMLVVLGFNLLGDGLRDFLDPRLR</sequence>
<dbReference type="InterPro" id="IPR025966">
    <property type="entry name" value="OppC_N"/>
</dbReference>